<evidence type="ECO:0000313" key="3">
    <source>
        <dbReference type="EMBL" id="MDO8107488.1"/>
    </source>
</evidence>
<dbReference type="InterPro" id="IPR000086">
    <property type="entry name" value="NUDIX_hydrolase_dom"/>
</dbReference>
<dbReference type="EC" id="3.6.-.-" evidence="3"/>
<organism evidence="3 4">
    <name type="scientific">Actinotalea lenta</name>
    <dbReference type="NCBI Taxonomy" id="3064654"/>
    <lineage>
        <taxon>Bacteria</taxon>
        <taxon>Bacillati</taxon>
        <taxon>Actinomycetota</taxon>
        <taxon>Actinomycetes</taxon>
        <taxon>Micrococcales</taxon>
        <taxon>Cellulomonadaceae</taxon>
        <taxon>Actinotalea</taxon>
    </lineage>
</organism>
<dbReference type="Pfam" id="PF00293">
    <property type="entry name" value="NUDIX"/>
    <property type="match status" value="1"/>
</dbReference>
<dbReference type="Gene3D" id="3.90.79.10">
    <property type="entry name" value="Nucleoside Triphosphate Pyrophosphohydrolase"/>
    <property type="match status" value="1"/>
</dbReference>
<dbReference type="EMBL" id="JAUQYP010000001">
    <property type="protein sequence ID" value="MDO8107488.1"/>
    <property type="molecule type" value="Genomic_DNA"/>
</dbReference>
<evidence type="ECO:0000256" key="1">
    <source>
        <dbReference type="ARBA" id="ARBA00022801"/>
    </source>
</evidence>
<evidence type="ECO:0000313" key="4">
    <source>
        <dbReference type="Proteomes" id="UP001232536"/>
    </source>
</evidence>
<name>A0ABT9DDS9_9CELL</name>
<protein>
    <submittedName>
        <fullName evidence="3">NUDIX hydrolase</fullName>
        <ecNumber evidence="3">3.6.-.-</ecNumber>
    </submittedName>
</protein>
<dbReference type="GO" id="GO:0016787">
    <property type="term" value="F:hydrolase activity"/>
    <property type="evidence" value="ECO:0007669"/>
    <property type="project" value="UniProtKB-KW"/>
</dbReference>
<dbReference type="PANTHER" id="PTHR11839">
    <property type="entry name" value="UDP/ADP-SUGAR PYROPHOSPHATASE"/>
    <property type="match status" value="1"/>
</dbReference>
<keyword evidence="1 3" id="KW-0378">Hydrolase</keyword>
<sequence length="201" mass="22273">MTSPLADRAARYPVLESRTLGSGHKFGLDQDVVDLGPGGRVSREYLTHPGSVAVLVLDEDERVLLIRQYRHPVRGELWELPAGLRDEPGEPAVRTAARELAEETDLSAARWWRLVDFYASPGCSDEQVEVFLARDLRRVPDGERHERRAEELGIEPIWVPLAEAVTAVRERRVRNPAAVAGILAVAMASADGWQGLDPVEP</sequence>
<gene>
    <name evidence="3" type="ORF">Q6348_09810</name>
</gene>
<accession>A0ABT9DDS9</accession>
<dbReference type="PROSITE" id="PS51462">
    <property type="entry name" value="NUDIX"/>
    <property type="match status" value="1"/>
</dbReference>
<feature type="domain" description="Nudix hydrolase" evidence="2">
    <location>
        <begin position="46"/>
        <end position="181"/>
    </location>
</feature>
<dbReference type="PANTHER" id="PTHR11839:SF31">
    <property type="entry name" value="ADP-RIBOSE PYROPHOSPHATASE"/>
    <property type="match status" value="1"/>
</dbReference>
<comment type="caution">
    <text evidence="3">The sequence shown here is derived from an EMBL/GenBank/DDBJ whole genome shotgun (WGS) entry which is preliminary data.</text>
</comment>
<keyword evidence="4" id="KW-1185">Reference proteome</keyword>
<reference evidence="3 4" key="1">
    <citation type="submission" date="2023-07" db="EMBL/GenBank/DDBJ databases">
        <title>Description of novel actinomycetes strains, isolated from tidal flat sediment.</title>
        <authorList>
            <person name="Lu C."/>
        </authorList>
    </citation>
    <scope>NUCLEOTIDE SEQUENCE [LARGE SCALE GENOMIC DNA]</scope>
    <source>
        <strain evidence="3 4">SYSU T00b441</strain>
    </source>
</reference>
<dbReference type="InterPro" id="IPR015797">
    <property type="entry name" value="NUDIX_hydrolase-like_dom_sf"/>
</dbReference>
<dbReference type="Proteomes" id="UP001232536">
    <property type="component" value="Unassembled WGS sequence"/>
</dbReference>
<dbReference type="RefSeq" id="WP_304601109.1">
    <property type="nucleotide sequence ID" value="NZ_JAUQYO010000001.1"/>
</dbReference>
<proteinExistence type="predicted"/>
<evidence type="ECO:0000259" key="2">
    <source>
        <dbReference type="PROSITE" id="PS51462"/>
    </source>
</evidence>
<dbReference type="CDD" id="cd24158">
    <property type="entry name" value="NUDIX_ADPRase_Rv1700"/>
    <property type="match status" value="1"/>
</dbReference>
<dbReference type="SUPFAM" id="SSF55811">
    <property type="entry name" value="Nudix"/>
    <property type="match status" value="1"/>
</dbReference>